<reference evidence="5 6" key="1">
    <citation type="journal article" date="2018" name="BMC Genomics">
        <title>Genomic evidence for intraspecific hybridization in a clonal and extremely halotolerant yeast.</title>
        <authorList>
            <person name="Gostincar C."/>
            <person name="Stajich J.E."/>
            <person name="Zupancic J."/>
            <person name="Zalar P."/>
            <person name="Gunde-Cimerman N."/>
        </authorList>
    </citation>
    <scope>NUCLEOTIDE SEQUENCE [LARGE SCALE GENOMIC DNA]</scope>
    <source>
        <strain evidence="5 6">EXF-120</strain>
    </source>
</reference>
<comment type="caution">
    <text evidence="5">The sequence shown here is derived from an EMBL/GenBank/DDBJ whole genome shotgun (WGS) entry which is preliminary data.</text>
</comment>
<dbReference type="AlphaFoldDB" id="A0A3M7IY41"/>
<dbReference type="OrthoDB" id="16816at2759"/>
<dbReference type="SUPFAM" id="SSF53335">
    <property type="entry name" value="S-adenosyl-L-methionine-dependent methyltransferases"/>
    <property type="match status" value="1"/>
</dbReference>
<feature type="domain" description="Methyltransferase type 11" evidence="4">
    <location>
        <begin position="185"/>
        <end position="271"/>
    </location>
</feature>
<dbReference type="InterPro" id="IPR050602">
    <property type="entry name" value="Malonyl-ACP_OMT"/>
</dbReference>
<dbReference type="Pfam" id="PF08241">
    <property type="entry name" value="Methyltransf_11"/>
    <property type="match status" value="1"/>
</dbReference>
<evidence type="ECO:0000256" key="2">
    <source>
        <dbReference type="ARBA" id="ARBA00022679"/>
    </source>
</evidence>
<dbReference type="GO" id="GO:0032259">
    <property type="term" value="P:methylation"/>
    <property type="evidence" value="ECO:0007669"/>
    <property type="project" value="UniProtKB-KW"/>
</dbReference>
<dbReference type="PANTHER" id="PTHR13090:SF1">
    <property type="entry name" value="ARGININE-HYDROXYLASE NDUFAF5, MITOCHONDRIAL"/>
    <property type="match status" value="1"/>
</dbReference>
<dbReference type="InterPro" id="IPR029063">
    <property type="entry name" value="SAM-dependent_MTases_sf"/>
</dbReference>
<evidence type="ECO:0000313" key="6">
    <source>
        <dbReference type="Proteomes" id="UP000281677"/>
    </source>
</evidence>
<sequence>MYIDVIDAGAAVSTICSRDLSGSAFHDADDAELYTTRVESARYRLPYSSDPVAPPLPSIHLNIPPNMHPALRQTVRPAVSSTSSPTILRSATATRRTYAISAGGSPIASVFSNDTKRLHKDRAGANQDQSRQVDYLRDEVAIRLCDRLLDINRSFPRALDFGANACNIARMLTRPNPDLESEKKMTDPIATRVGELLCTDVSESMLFRDQADDFNKNIQLKREVLKNPEYLPYEPESFDLVMSSLSLHWINDLPSVLTQINNILKPDAPFIAAMSGGDSLYELRGSLQLAEQERLGGIGTHISPLADVRDVGNLLSRAGFRLLTVDVDDIVVDYPNTFALMSDLQAMGEANAALRREPGGLNRDVMLAAEAIYRDLYGEEQEDGTLTIPATFRTIYMIGWKEGGEQPKPLERGTGDANLTDVLGGGGRIG</sequence>
<dbReference type="EMBL" id="QWIT01000137">
    <property type="protein sequence ID" value="RMZ30226.1"/>
    <property type="molecule type" value="Genomic_DNA"/>
</dbReference>
<dbReference type="Gene3D" id="3.40.50.150">
    <property type="entry name" value="Vaccinia Virus protein VP39"/>
    <property type="match status" value="1"/>
</dbReference>
<evidence type="ECO:0000259" key="4">
    <source>
        <dbReference type="Pfam" id="PF08241"/>
    </source>
</evidence>
<dbReference type="GO" id="GO:0032981">
    <property type="term" value="P:mitochondrial respiratory chain complex I assembly"/>
    <property type="evidence" value="ECO:0007669"/>
    <property type="project" value="TreeGrafter"/>
</dbReference>
<keyword evidence="2" id="KW-0808">Transferase</keyword>
<organism evidence="5 6">
    <name type="scientific">Hortaea werneckii</name>
    <name type="common">Black yeast</name>
    <name type="synonym">Cladosporium werneckii</name>
    <dbReference type="NCBI Taxonomy" id="91943"/>
    <lineage>
        <taxon>Eukaryota</taxon>
        <taxon>Fungi</taxon>
        <taxon>Dikarya</taxon>
        <taxon>Ascomycota</taxon>
        <taxon>Pezizomycotina</taxon>
        <taxon>Dothideomycetes</taxon>
        <taxon>Dothideomycetidae</taxon>
        <taxon>Mycosphaerellales</taxon>
        <taxon>Teratosphaeriaceae</taxon>
        <taxon>Hortaea</taxon>
    </lineage>
</organism>
<dbReference type="CDD" id="cd02440">
    <property type="entry name" value="AdoMet_MTases"/>
    <property type="match status" value="1"/>
</dbReference>
<dbReference type="GO" id="GO:0008757">
    <property type="term" value="F:S-adenosylmethionine-dependent methyltransferase activity"/>
    <property type="evidence" value="ECO:0007669"/>
    <property type="project" value="InterPro"/>
</dbReference>
<dbReference type="GO" id="GO:0005739">
    <property type="term" value="C:mitochondrion"/>
    <property type="evidence" value="ECO:0007669"/>
    <property type="project" value="TreeGrafter"/>
</dbReference>
<dbReference type="PANTHER" id="PTHR13090">
    <property type="entry name" value="ARGININE-HYDROXYLASE NDUFAF5, MITOCHONDRIAL"/>
    <property type="match status" value="1"/>
</dbReference>
<protein>
    <recommendedName>
        <fullName evidence="4">Methyltransferase type 11 domain-containing protein</fullName>
    </recommendedName>
</protein>
<evidence type="ECO:0000256" key="3">
    <source>
        <dbReference type="SAM" id="MobiDB-lite"/>
    </source>
</evidence>
<keyword evidence="1" id="KW-0489">Methyltransferase</keyword>
<accession>A0A3M7IY41</accession>
<dbReference type="InterPro" id="IPR013216">
    <property type="entry name" value="Methyltransf_11"/>
</dbReference>
<evidence type="ECO:0000313" key="5">
    <source>
        <dbReference type="EMBL" id="RMZ30226.1"/>
    </source>
</evidence>
<dbReference type="VEuPathDB" id="FungiDB:BTJ68_08124"/>
<feature type="region of interest" description="Disordered" evidence="3">
    <location>
        <begin position="406"/>
        <end position="430"/>
    </location>
</feature>
<proteinExistence type="predicted"/>
<dbReference type="Proteomes" id="UP000281677">
    <property type="component" value="Unassembled WGS sequence"/>
</dbReference>
<gene>
    <name evidence="5" type="ORF">D0859_05662</name>
</gene>
<evidence type="ECO:0000256" key="1">
    <source>
        <dbReference type="ARBA" id="ARBA00022603"/>
    </source>
</evidence>
<name>A0A3M7IY41_HORWE</name>